<keyword evidence="2 4" id="KW-0479">Metal-binding</keyword>
<keyword evidence="3 4" id="KW-0408">Iron</keyword>
<dbReference type="InterPro" id="IPR009056">
    <property type="entry name" value="Cyt_c-like_dom"/>
</dbReference>
<evidence type="ECO:0000256" key="3">
    <source>
        <dbReference type="ARBA" id="ARBA00023004"/>
    </source>
</evidence>
<reference evidence="7 8" key="1">
    <citation type="submission" date="2014-02" db="EMBL/GenBank/DDBJ databases">
        <title>The small core and large imbalanced accessory genome model reveals a collaborative survival strategy of Sorangium cellulosum strains in nature.</title>
        <authorList>
            <person name="Han K."/>
            <person name="Peng R."/>
            <person name="Blom J."/>
            <person name="Li Y.-Z."/>
        </authorList>
    </citation>
    <scope>NUCLEOTIDE SEQUENCE [LARGE SCALE GENOMIC DNA]</scope>
    <source>
        <strain evidence="7 8">So0011-07</strain>
    </source>
</reference>
<comment type="caution">
    <text evidence="7">The sequence shown here is derived from an EMBL/GenBank/DDBJ whole genome shotgun (WGS) entry which is preliminary data.</text>
</comment>
<dbReference type="GO" id="GO:0046872">
    <property type="term" value="F:metal ion binding"/>
    <property type="evidence" value="ECO:0007669"/>
    <property type="project" value="UniProtKB-KW"/>
</dbReference>
<dbReference type="PANTHER" id="PTHR35008">
    <property type="entry name" value="BLL4482 PROTEIN-RELATED"/>
    <property type="match status" value="1"/>
</dbReference>
<keyword evidence="5" id="KW-0472">Membrane</keyword>
<dbReference type="GO" id="GO:0020037">
    <property type="term" value="F:heme binding"/>
    <property type="evidence" value="ECO:0007669"/>
    <property type="project" value="InterPro"/>
</dbReference>
<organism evidence="7 8">
    <name type="scientific">Sorangium cellulosum</name>
    <name type="common">Polyangium cellulosum</name>
    <dbReference type="NCBI Taxonomy" id="56"/>
    <lineage>
        <taxon>Bacteria</taxon>
        <taxon>Pseudomonadati</taxon>
        <taxon>Myxococcota</taxon>
        <taxon>Polyangia</taxon>
        <taxon>Polyangiales</taxon>
        <taxon>Polyangiaceae</taxon>
        <taxon>Sorangium</taxon>
    </lineage>
</organism>
<dbReference type="GO" id="GO:0009055">
    <property type="term" value="F:electron transfer activity"/>
    <property type="evidence" value="ECO:0007669"/>
    <property type="project" value="InterPro"/>
</dbReference>
<dbReference type="AlphaFoldDB" id="A0A150R7A6"/>
<dbReference type="InterPro" id="IPR051459">
    <property type="entry name" value="Cytochrome_c-type_DH"/>
</dbReference>
<name>A0A150R7A6_SORCE</name>
<dbReference type="EMBL" id="JEMB01003046">
    <property type="protein sequence ID" value="KYF76137.1"/>
    <property type="molecule type" value="Genomic_DNA"/>
</dbReference>
<keyword evidence="5" id="KW-0812">Transmembrane</keyword>
<evidence type="ECO:0000256" key="2">
    <source>
        <dbReference type="ARBA" id="ARBA00022723"/>
    </source>
</evidence>
<keyword evidence="5" id="KW-1133">Transmembrane helix</keyword>
<dbReference type="Proteomes" id="UP000075635">
    <property type="component" value="Unassembled WGS sequence"/>
</dbReference>
<evidence type="ECO:0000313" key="7">
    <source>
        <dbReference type="EMBL" id="KYF76137.1"/>
    </source>
</evidence>
<accession>A0A150R7A6</accession>
<feature type="domain" description="Cytochrome c" evidence="6">
    <location>
        <begin position="60"/>
        <end position="150"/>
    </location>
</feature>
<dbReference type="InterPro" id="IPR036909">
    <property type="entry name" value="Cyt_c-like_dom_sf"/>
</dbReference>
<evidence type="ECO:0000313" key="8">
    <source>
        <dbReference type="Proteomes" id="UP000075635"/>
    </source>
</evidence>
<protein>
    <submittedName>
        <fullName evidence="7">Cytochrome c</fullName>
    </submittedName>
</protein>
<sequence length="192" mass="20341">MGTTSKRDEARDGQQNTAHVVVILLIVAFGVLALPWMVLRKLEARALPPRGDLAAGVTADDLAQGGKIYYRSCTGCHQARGEGKPGRYPPLVGSSWVLDDPETPIRLVLLGAAGPMEVNGAVYNDVMPNLGVTLTDDEIALVLTYVRSSWGNSAPAITKDEVAKVRASLGDRQAPWTGGAELAAARATRVLP</sequence>
<keyword evidence="1 4" id="KW-0349">Heme</keyword>
<dbReference type="Pfam" id="PF00034">
    <property type="entry name" value="Cytochrom_C"/>
    <property type="match status" value="1"/>
</dbReference>
<gene>
    <name evidence="7" type="ORF">BE17_14400</name>
</gene>
<evidence type="ECO:0000259" key="6">
    <source>
        <dbReference type="PROSITE" id="PS51007"/>
    </source>
</evidence>
<dbReference type="SUPFAM" id="SSF46626">
    <property type="entry name" value="Cytochrome c"/>
    <property type="match status" value="1"/>
</dbReference>
<proteinExistence type="predicted"/>
<evidence type="ECO:0000256" key="1">
    <source>
        <dbReference type="ARBA" id="ARBA00022617"/>
    </source>
</evidence>
<evidence type="ECO:0000256" key="5">
    <source>
        <dbReference type="SAM" id="Phobius"/>
    </source>
</evidence>
<dbReference type="Gene3D" id="1.10.760.10">
    <property type="entry name" value="Cytochrome c-like domain"/>
    <property type="match status" value="1"/>
</dbReference>
<dbReference type="PANTHER" id="PTHR35008:SF8">
    <property type="entry name" value="ALCOHOL DEHYDROGENASE CYTOCHROME C SUBUNIT"/>
    <property type="match status" value="1"/>
</dbReference>
<dbReference type="PROSITE" id="PS51007">
    <property type="entry name" value="CYTC"/>
    <property type="match status" value="1"/>
</dbReference>
<evidence type="ECO:0000256" key="4">
    <source>
        <dbReference type="PROSITE-ProRule" id="PRU00433"/>
    </source>
</evidence>
<feature type="transmembrane region" description="Helical" evidence="5">
    <location>
        <begin position="20"/>
        <end position="39"/>
    </location>
</feature>